<proteinExistence type="predicted"/>
<name>A0A0D2RZZ1_GOSRA</name>
<evidence type="ECO:0000313" key="2">
    <source>
        <dbReference type="Proteomes" id="UP000032304"/>
    </source>
</evidence>
<sequence>MKESFETHGQNEAATTIGIWDCGSPLYDSYELVSLSHLIERHLMKLPYLGGSKRLTTATRFSYPSDLTLPTIAADSYTSNARAKGSYSLMNSLTEFLGTKFWKRRRMFGHKRKKPNKKSTTFI</sequence>
<protein>
    <submittedName>
        <fullName evidence="1">Uncharacterized protein</fullName>
    </submittedName>
</protein>
<keyword evidence="2" id="KW-1185">Reference proteome</keyword>
<dbReference type="AlphaFoldDB" id="A0A0D2RZZ1"/>
<organism evidence="1 2">
    <name type="scientific">Gossypium raimondii</name>
    <name type="common">Peruvian cotton</name>
    <name type="synonym">Gossypium klotzschianum subsp. raimondii</name>
    <dbReference type="NCBI Taxonomy" id="29730"/>
    <lineage>
        <taxon>Eukaryota</taxon>
        <taxon>Viridiplantae</taxon>
        <taxon>Streptophyta</taxon>
        <taxon>Embryophyta</taxon>
        <taxon>Tracheophyta</taxon>
        <taxon>Spermatophyta</taxon>
        <taxon>Magnoliopsida</taxon>
        <taxon>eudicotyledons</taxon>
        <taxon>Gunneridae</taxon>
        <taxon>Pentapetalae</taxon>
        <taxon>rosids</taxon>
        <taxon>malvids</taxon>
        <taxon>Malvales</taxon>
        <taxon>Malvaceae</taxon>
        <taxon>Malvoideae</taxon>
        <taxon>Gossypium</taxon>
    </lineage>
</organism>
<dbReference type="EMBL" id="CM001743">
    <property type="protein sequence ID" value="KJB24585.1"/>
    <property type="molecule type" value="Genomic_DNA"/>
</dbReference>
<dbReference type="OMA" id="AASIWDC"/>
<dbReference type="Proteomes" id="UP000032304">
    <property type="component" value="Chromosome 4"/>
</dbReference>
<dbReference type="eggNOG" id="ENOG502SCHU">
    <property type="taxonomic scope" value="Eukaryota"/>
</dbReference>
<reference evidence="1 2" key="1">
    <citation type="journal article" date="2012" name="Nature">
        <title>Repeated polyploidization of Gossypium genomes and the evolution of spinnable cotton fibres.</title>
        <authorList>
            <person name="Paterson A.H."/>
            <person name="Wendel J.F."/>
            <person name="Gundlach H."/>
            <person name="Guo H."/>
            <person name="Jenkins J."/>
            <person name="Jin D."/>
            <person name="Llewellyn D."/>
            <person name="Showmaker K.C."/>
            <person name="Shu S."/>
            <person name="Udall J."/>
            <person name="Yoo M.J."/>
            <person name="Byers R."/>
            <person name="Chen W."/>
            <person name="Doron-Faigenboim A."/>
            <person name="Duke M.V."/>
            <person name="Gong L."/>
            <person name="Grimwood J."/>
            <person name="Grover C."/>
            <person name="Grupp K."/>
            <person name="Hu G."/>
            <person name="Lee T.H."/>
            <person name="Li J."/>
            <person name="Lin L."/>
            <person name="Liu T."/>
            <person name="Marler B.S."/>
            <person name="Page J.T."/>
            <person name="Roberts A.W."/>
            <person name="Romanel E."/>
            <person name="Sanders W.S."/>
            <person name="Szadkowski E."/>
            <person name="Tan X."/>
            <person name="Tang H."/>
            <person name="Xu C."/>
            <person name="Wang J."/>
            <person name="Wang Z."/>
            <person name="Zhang D."/>
            <person name="Zhang L."/>
            <person name="Ashrafi H."/>
            <person name="Bedon F."/>
            <person name="Bowers J.E."/>
            <person name="Brubaker C.L."/>
            <person name="Chee P.W."/>
            <person name="Das S."/>
            <person name="Gingle A.R."/>
            <person name="Haigler C.H."/>
            <person name="Harker D."/>
            <person name="Hoffmann L.V."/>
            <person name="Hovav R."/>
            <person name="Jones D.C."/>
            <person name="Lemke C."/>
            <person name="Mansoor S."/>
            <person name="ur Rahman M."/>
            <person name="Rainville L.N."/>
            <person name="Rambani A."/>
            <person name="Reddy U.K."/>
            <person name="Rong J.K."/>
            <person name="Saranga Y."/>
            <person name="Scheffler B.E."/>
            <person name="Scheffler J.A."/>
            <person name="Stelly D.M."/>
            <person name="Triplett B.A."/>
            <person name="Van Deynze A."/>
            <person name="Vaslin M.F."/>
            <person name="Waghmare V.N."/>
            <person name="Walford S.A."/>
            <person name="Wright R.J."/>
            <person name="Zaki E.A."/>
            <person name="Zhang T."/>
            <person name="Dennis E.S."/>
            <person name="Mayer K.F."/>
            <person name="Peterson D.G."/>
            <person name="Rokhsar D.S."/>
            <person name="Wang X."/>
            <person name="Schmutz J."/>
        </authorList>
    </citation>
    <scope>NUCLEOTIDE SEQUENCE [LARGE SCALE GENOMIC DNA]</scope>
</reference>
<evidence type="ECO:0000313" key="1">
    <source>
        <dbReference type="EMBL" id="KJB24585.1"/>
    </source>
</evidence>
<accession>A0A0D2RZZ1</accession>
<gene>
    <name evidence="1" type="ORF">B456_004G152600</name>
</gene>
<dbReference type="Gramene" id="KJB24585">
    <property type="protein sequence ID" value="KJB24585"/>
    <property type="gene ID" value="B456_004G152600"/>
</dbReference>
<dbReference type="PANTHER" id="PTHR33978:SF18">
    <property type="entry name" value="OS01G0656300 PROTEIN"/>
    <property type="match status" value="1"/>
</dbReference>
<dbReference type="PANTHER" id="PTHR33978">
    <property type="entry name" value="SERINE/THREONINE-KINASE"/>
    <property type="match status" value="1"/>
</dbReference>